<comment type="caution">
    <text evidence="2">The sequence shown here is derived from an EMBL/GenBank/DDBJ whole genome shotgun (WGS) entry which is preliminary data.</text>
</comment>
<organism evidence="2 3">
    <name type="scientific">Tetrabaena socialis</name>
    <dbReference type="NCBI Taxonomy" id="47790"/>
    <lineage>
        <taxon>Eukaryota</taxon>
        <taxon>Viridiplantae</taxon>
        <taxon>Chlorophyta</taxon>
        <taxon>core chlorophytes</taxon>
        <taxon>Chlorophyceae</taxon>
        <taxon>CS clade</taxon>
        <taxon>Chlamydomonadales</taxon>
        <taxon>Tetrabaenaceae</taxon>
        <taxon>Tetrabaena</taxon>
    </lineage>
</organism>
<name>A0A2J8AF06_9CHLO</name>
<evidence type="ECO:0000313" key="2">
    <source>
        <dbReference type="EMBL" id="PNH11107.1"/>
    </source>
</evidence>
<feature type="compositionally biased region" description="Basic and acidic residues" evidence="1">
    <location>
        <begin position="121"/>
        <end position="133"/>
    </location>
</feature>
<evidence type="ECO:0000313" key="3">
    <source>
        <dbReference type="Proteomes" id="UP000236333"/>
    </source>
</evidence>
<feature type="region of interest" description="Disordered" evidence="1">
    <location>
        <begin position="121"/>
        <end position="184"/>
    </location>
</feature>
<feature type="region of interest" description="Disordered" evidence="1">
    <location>
        <begin position="228"/>
        <end position="310"/>
    </location>
</feature>
<sequence length="394" mass="42517">MAVDGPVFSSYLEAYKANTASPGYSGSRASTEDYGAARRKSRNFVEGGSPLPNKAISVLHRPIKQASAKNAENLDRQHERDKDAFERRASSYRRLAQEKYHHNAPPGSILTTFEQGHIVDRGRGKSDVHEGRGVYDPVGHSFRVPPSAVSSRPDGRDDRPSSAPHGRGYASIHAAQPPQHERSTTPFEHKLLQASRGVYNPLTHEYKSAPEAQYVERKAKEFERAHGLGHGMSRSVQRPQRADPITGVSKPSPAPAAPSPAPASAAAAGTHAVAAPTSPGPASVASQQQRPTSAPNYMRKSMSGPSWGTRNPITGEWSVPPSDPKFVEQELLVDRRLGVSGQSAGRTQTPGRQGVYNPILNTWSVQPADPRVIAGLSFKPATLFSRPTAATIRM</sequence>
<dbReference type="Proteomes" id="UP000236333">
    <property type="component" value="Unassembled WGS sequence"/>
</dbReference>
<dbReference type="OrthoDB" id="546811at2759"/>
<dbReference type="EMBL" id="PGGS01000038">
    <property type="protein sequence ID" value="PNH11107.1"/>
    <property type="molecule type" value="Genomic_DNA"/>
</dbReference>
<accession>A0A2J8AF06</accession>
<evidence type="ECO:0000256" key="1">
    <source>
        <dbReference type="SAM" id="MobiDB-lite"/>
    </source>
</evidence>
<feature type="compositionally biased region" description="Low complexity" evidence="1">
    <location>
        <begin position="262"/>
        <end position="277"/>
    </location>
</feature>
<dbReference type="AlphaFoldDB" id="A0A2J8AF06"/>
<reference evidence="2 3" key="1">
    <citation type="journal article" date="2017" name="Mol. Biol. Evol.">
        <title>The 4-celled Tetrabaena socialis nuclear genome reveals the essential components for genetic control of cell number at the origin of multicellularity in the volvocine lineage.</title>
        <authorList>
            <person name="Featherston J."/>
            <person name="Arakaki Y."/>
            <person name="Hanschen E.R."/>
            <person name="Ferris P.J."/>
            <person name="Michod R.E."/>
            <person name="Olson B.J.S.C."/>
            <person name="Nozaki H."/>
            <person name="Durand P.M."/>
        </authorList>
    </citation>
    <scope>NUCLEOTIDE SEQUENCE [LARGE SCALE GENOMIC DNA]</scope>
    <source>
        <strain evidence="2 3">NIES-571</strain>
    </source>
</reference>
<protein>
    <submittedName>
        <fullName evidence="2">Uncharacterized protein</fullName>
    </submittedName>
</protein>
<keyword evidence="3" id="KW-1185">Reference proteome</keyword>
<feature type="region of interest" description="Disordered" evidence="1">
    <location>
        <begin position="66"/>
        <end position="86"/>
    </location>
</feature>
<feature type="compositionally biased region" description="Polar residues" evidence="1">
    <location>
        <begin position="284"/>
        <end position="295"/>
    </location>
</feature>
<gene>
    <name evidence="2" type="ORF">TSOC_002091</name>
</gene>
<feature type="compositionally biased region" description="Basic and acidic residues" evidence="1">
    <location>
        <begin position="72"/>
        <end position="86"/>
    </location>
</feature>
<feature type="compositionally biased region" description="Pro residues" evidence="1">
    <location>
        <begin position="252"/>
        <end position="261"/>
    </location>
</feature>
<proteinExistence type="predicted"/>